<organism evidence="5 6">
    <name type="scientific">Haloferula luteola</name>
    <dbReference type="NCBI Taxonomy" id="595692"/>
    <lineage>
        <taxon>Bacteria</taxon>
        <taxon>Pseudomonadati</taxon>
        <taxon>Verrucomicrobiota</taxon>
        <taxon>Verrucomicrobiia</taxon>
        <taxon>Verrucomicrobiales</taxon>
        <taxon>Verrucomicrobiaceae</taxon>
        <taxon>Haloferula</taxon>
    </lineage>
</organism>
<dbReference type="InterPro" id="IPR055372">
    <property type="entry name" value="CBM96"/>
</dbReference>
<protein>
    <recommendedName>
        <fullName evidence="4">Carbohydrate-binding module family 96 domain-containing protein</fullName>
    </recommendedName>
</protein>
<feature type="domain" description="Carbohydrate-binding module family 96" evidence="4">
    <location>
        <begin position="15"/>
        <end position="186"/>
    </location>
</feature>
<accession>A0A840VAX8</accession>
<keyword evidence="6" id="KW-1185">Reference proteome</keyword>
<gene>
    <name evidence="5" type="ORF">HNR46_002952</name>
</gene>
<evidence type="ECO:0000313" key="5">
    <source>
        <dbReference type="EMBL" id="MBB5352704.1"/>
    </source>
</evidence>
<dbReference type="NCBIfam" id="NF033679">
    <property type="entry name" value="DNRLRE_dom"/>
    <property type="match status" value="1"/>
</dbReference>
<keyword evidence="3" id="KW-0732">Signal</keyword>
<evidence type="ECO:0000259" key="4">
    <source>
        <dbReference type="Pfam" id="PF24517"/>
    </source>
</evidence>
<evidence type="ECO:0000313" key="6">
    <source>
        <dbReference type="Proteomes" id="UP000557717"/>
    </source>
</evidence>
<comment type="subcellular location">
    <subcellularLocation>
        <location evidence="1">Secreted</location>
    </subcellularLocation>
</comment>
<dbReference type="RefSeq" id="WP_184019964.1">
    <property type="nucleotide sequence ID" value="NZ_JACHFD010000015.1"/>
</dbReference>
<name>A0A840VAX8_9BACT</name>
<sequence>MKSLAILALATSFQAQTLTPLQDSDVYAYLDRPTSSIATLGVNASGTGAPHSQRSLIQFDLSSLPLGPEQLGSAKLRLFVIKPDPTYGNLGTGDVEIFRQGGTWAVATLRWSQLQPAESHGLFAITDDSADQWIEIDVTTLVREWLDGTYPNYGFLLQAAVEDPASLNVTFASMEVPGYRPQLVLTEAEVQPTLFIDRQDHQTVLRWPASTSWTLEQSPSLAPGSWSPVEASPTILDGEAVLELDPPSSKSFFRLNSDPSAD</sequence>
<dbReference type="GO" id="GO:0005576">
    <property type="term" value="C:extracellular region"/>
    <property type="evidence" value="ECO:0007669"/>
    <property type="project" value="UniProtKB-SubCell"/>
</dbReference>
<dbReference type="EMBL" id="JACHFD010000015">
    <property type="protein sequence ID" value="MBB5352704.1"/>
    <property type="molecule type" value="Genomic_DNA"/>
</dbReference>
<proteinExistence type="predicted"/>
<comment type="caution">
    <text evidence="5">The sequence shown here is derived from an EMBL/GenBank/DDBJ whole genome shotgun (WGS) entry which is preliminary data.</text>
</comment>
<dbReference type="Pfam" id="PF24517">
    <property type="entry name" value="CBM96"/>
    <property type="match status" value="1"/>
</dbReference>
<dbReference type="AlphaFoldDB" id="A0A840VAX8"/>
<reference evidence="5 6" key="1">
    <citation type="submission" date="2020-08" db="EMBL/GenBank/DDBJ databases">
        <title>Genomic Encyclopedia of Type Strains, Phase IV (KMG-IV): sequencing the most valuable type-strain genomes for metagenomic binning, comparative biology and taxonomic classification.</title>
        <authorList>
            <person name="Goeker M."/>
        </authorList>
    </citation>
    <scope>NUCLEOTIDE SEQUENCE [LARGE SCALE GENOMIC DNA]</scope>
    <source>
        <strain evidence="5 6">YC6886</strain>
    </source>
</reference>
<keyword evidence="2" id="KW-0964">Secreted</keyword>
<dbReference type="Gene3D" id="2.60.120.970">
    <property type="match status" value="1"/>
</dbReference>
<evidence type="ECO:0000256" key="1">
    <source>
        <dbReference type="ARBA" id="ARBA00004613"/>
    </source>
</evidence>
<evidence type="ECO:0000256" key="2">
    <source>
        <dbReference type="ARBA" id="ARBA00022525"/>
    </source>
</evidence>
<evidence type="ECO:0000256" key="3">
    <source>
        <dbReference type="ARBA" id="ARBA00022729"/>
    </source>
</evidence>
<dbReference type="Proteomes" id="UP000557717">
    <property type="component" value="Unassembled WGS sequence"/>
</dbReference>